<feature type="compositionally biased region" description="Polar residues" evidence="1">
    <location>
        <begin position="173"/>
        <end position="184"/>
    </location>
</feature>
<organism evidence="3">
    <name type="scientific">Acidithiobacillus ferrivorans</name>
    <dbReference type="NCBI Taxonomy" id="160808"/>
    <lineage>
        <taxon>Bacteria</taxon>
        <taxon>Pseudomonadati</taxon>
        <taxon>Pseudomonadota</taxon>
        <taxon>Acidithiobacillia</taxon>
        <taxon>Acidithiobacillales</taxon>
        <taxon>Acidithiobacillaceae</taxon>
        <taxon>Acidithiobacillus</taxon>
    </lineage>
</organism>
<evidence type="ECO:0000259" key="2">
    <source>
        <dbReference type="SMART" id="SM00563"/>
    </source>
</evidence>
<dbReference type="EMBL" id="CCCS020000052">
    <property type="protein sequence ID" value="CDQ11488.1"/>
    <property type="molecule type" value="Genomic_DNA"/>
</dbReference>
<reference evidence="3" key="2">
    <citation type="submission" date="2014-07" db="EMBL/GenBank/DDBJ databases">
        <title>Initial genome analysis of the psychrotolerant acidophile Acidithiobacillus ferrivorans CF27: insights into iron and sulfur oxidation pathways and into biofilm formation.</title>
        <authorList>
            <person name="Talla E."/>
            <person name="Hedrich S."/>
            <person name="Mangenot S."/>
            <person name="Ji B."/>
            <person name="Johnson D.B."/>
            <person name="Barbe V."/>
            <person name="Bonnefoy V."/>
        </authorList>
    </citation>
    <scope>NUCLEOTIDE SEQUENCE [LARGE SCALE GENOMIC DNA]</scope>
    <source>
        <strain evidence="3">CF27</strain>
    </source>
</reference>
<evidence type="ECO:0000256" key="1">
    <source>
        <dbReference type="SAM" id="MobiDB-lite"/>
    </source>
</evidence>
<protein>
    <recommendedName>
        <fullName evidence="2">Phospholipid/glycerol acyltransferase domain-containing protein</fullName>
    </recommendedName>
</protein>
<dbReference type="InterPro" id="IPR002123">
    <property type="entry name" value="Plipid/glycerol_acylTrfase"/>
</dbReference>
<feature type="region of interest" description="Disordered" evidence="1">
    <location>
        <begin position="164"/>
        <end position="185"/>
    </location>
</feature>
<comment type="caution">
    <text evidence="3">The sequence shown here is derived from an EMBL/GenBank/DDBJ whole genome shotgun (WGS) entry which is preliminary data.</text>
</comment>
<gene>
    <name evidence="3" type="ORF">AFERRI_560037</name>
</gene>
<name>A0A060UXT1_9PROT</name>
<dbReference type="SMART" id="SM00563">
    <property type="entry name" value="PlsC"/>
    <property type="match status" value="1"/>
</dbReference>
<sequence length="235" mass="26549">MSGPRSDTRPVHDLYPRISTHGSIVMPGHLILVRPHMSLLDGLVVARYLHQIGGHCGYLFAVDPDYARHPFWRRALTWYGLVNGHQRMVALDQRLPMALREIVRTLEARHGVVLFPQGTGISNPVRPDLPGASWLARKSRCLVTEIRLDHSRWIPQVAYQGRERRATHGAASHGTSSCATSSPKLPNHRGYQMGRFLLWPGRNCFFRLIRFRGLRVAIVTRAHVVRSSKHPESAG</sequence>
<reference evidence="3" key="1">
    <citation type="submission" date="2014-03" db="EMBL/GenBank/DDBJ databases">
        <authorList>
            <person name="Genoscope - CEA"/>
        </authorList>
    </citation>
    <scope>NUCLEOTIDE SEQUENCE [LARGE SCALE GENOMIC DNA]</scope>
    <source>
        <strain evidence="3">CF27</strain>
    </source>
</reference>
<proteinExistence type="predicted"/>
<dbReference type="GO" id="GO:0016746">
    <property type="term" value="F:acyltransferase activity"/>
    <property type="evidence" value="ECO:0007669"/>
    <property type="project" value="InterPro"/>
</dbReference>
<feature type="domain" description="Phospholipid/glycerol acyltransferase" evidence="2">
    <location>
        <begin position="30"/>
        <end position="151"/>
    </location>
</feature>
<evidence type="ECO:0000313" key="3">
    <source>
        <dbReference type="EMBL" id="CDQ11488.1"/>
    </source>
</evidence>
<accession>A0A060UXT1</accession>
<dbReference type="AlphaFoldDB" id="A0A060UXT1"/>